<protein>
    <recommendedName>
        <fullName evidence="4">DUF4367 domain-containing protein</fullName>
    </recommendedName>
</protein>
<sequence>MSSSIAKLRPPWRRATRITLIVASAAAAVSLAVTAARTSQPHGHRYESEATGEVLLGADGRTLTIGAWWDDCEKQPKLEAHESAQGVTLSLHREDDSRPNTVCGNAGAKQLTTTIATPLGSRPLTDAVSHHAIAYFDARRLAIPHYLPAGFTPTDLIAFSNPQGDAIPRPYAKPPTPAWERSYLREPHHGILTITQITGKAADAAGTPITLHGRQGRLREGPRWDNASFRSLTWFDGTYTFNILSDDAQNVLSADELMKIANALG</sequence>
<dbReference type="EMBL" id="JARHTQ010000056">
    <property type="protein sequence ID" value="MDF2261387.1"/>
    <property type="molecule type" value="Genomic_DNA"/>
</dbReference>
<feature type="chain" id="PRO_5046036789" description="DUF4367 domain-containing protein" evidence="1">
    <location>
        <begin position="36"/>
        <end position="265"/>
    </location>
</feature>
<evidence type="ECO:0000313" key="3">
    <source>
        <dbReference type="Proteomes" id="UP001220022"/>
    </source>
</evidence>
<keyword evidence="3" id="KW-1185">Reference proteome</keyword>
<evidence type="ECO:0008006" key="4">
    <source>
        <dbReference type="Google" id="ProtNLM"/>
    </source>
</evidence>
<keyword evidence="1" id="KW-0732">Signal</keyword>
<dbReference type="RefSeq" id="WP_275822969.1">
    <property type="nucleotide sequence ID" value="NZ_BAAANM010000047.1"/>
</dbReference>
<evidence type="ECO:0000256" key="1">
    <source>
        <dbReference type="SAM" id="SignalP"/>
    </source>
</evidence>
<organism evidence="2 3">
    <name type="scientific">Streptantibioticus ferralitis</name>
    <dbReference type="NCBI Taxonomy" id="236510"/>
    <lineage>
        <taxon>Bacteria</taxon>
        <taxon>Bacillati</taxon>
        <taxon>Actinomycetota</taxon>
        <taxon>Actinomycetes</taxon>
        <taxon>Kitasatosporales</taxon>
        <taxon>Streptomycetaceae</taxon>
        <taxon>Streptantibioticus</taxon>
    </lineage>
</organism>
<evidence type="ECO:0000313" key="2">
    <source>
        <dbReference type="EMBL" id="MDF2261387.1"/>
    </source>
</evidence>
<comment type="caution">
    <text evidence="2">The sequence shown here is derived from an EMBL/GenBank/DDBJ whole genome shotgun (WGS) entry which is preliminary data.</text>
</comment>
<accession>A0ABT5ZC12</accession>
<dbReference type="Proteomes" id="UP001220022">
    <property type="component" value="Unassembled WGS sequence"/>
</dbReference>
<gene>
    <name evidence="2" type="ORF">P2L57_38395</name>
</gene>
<reference evidence="2 3" key="1">
    <citation type="submission" date="2023-03" db="EMBL/GenBank/DDBJ databases">
        <title>Draft genome sequence of type strain Streptomyces ferralitis JCM 14344.</title>
        <authorList>
            <person name="Klaysubun C."/>
            <person name="Duangmal K."/>
        </authorList>
    </citation>
    <scope>NUCLEOTIDE SEQUENCE [LARGE SCALE GENOMIC DNA]</scope>
    <source>
        <strain evidence="2 3">JCM 14344</strain>
    </source>
</reference>
<feature type="signal peptide" evidence="1">
    <location>
        <begin position="1"/>
        <end position="35"/>
    </location>
</feature>
<name>A0ABT5ZC12_9ACTN</name>
<proteinExistence type="predicted"/>